<dbReference type="InterPro" id="IPR027417">
    <property type="entry name" value="P-loop_NTPase"/>
</dbReference>
<evidence type="ECO:0000313" key="2">
    <source>
        <dbReference type="EMBL" id="SNC59949.1"/>
    </source>
</evidence>
<dbReference type="GO" id="GO:0005525">
    <property type="term" value="F:GTP binding"/>
    <property type="evidence" value="ECO:0007669"/>
    <property type="project" value="InterPro"/>
</dbReference>
<dbReference type="PANTHER" id="PTHR40072">
    <property type="entry name" value="MOLYBDOPTERIN-GUANINE DINUCLEOTIDE BIOSYNTHESIS ADAPTER PROTEIN-RELATED"/>
    <property type="match status" value="1"/>
</dbReference>
<evidence type="ECO:0000313" key="3">
    <source>
        <dbReference type="Proteomes" id="UP000197215"/>
    </source>
</evidence>
<dbReference type="AlphaFoldDB" id="A0A212T1Q9"/>
<sequence length="188" mass="21038">MTNNSQSQRKTPVIGFVAYSGTGKTTLIEQLITCFTQQGINIAVIKHTHHHFDIDQPGKDSYRHRKAGAHEVLLVSDQRWVLMHELKEASEPTIEEQLSKLSPCDLVIVEGFKNANIPKIELWRAEHEECVTRACKANEDLNILAIAYPGGKDALKKPELNRDIPVLDLDNVEQIAQHVMSVVGVLAK</sequence>
<dbReference type="PANTHER" id="PTHR40072:SF1">
    <property type="entry name" value="MOLYBDOPTERIN-GUANINE DINUCLEOTIDE BIOSYNTHESIS ADAPTER PROTEIN"/>
    <property type="match status" value="1"/>
</dbReference>
<evidence type="ECO:0000259" key="1">
    <source>
        <dbReference type="Pfam" id="PF03205"/>
    </source>
</evidence>
<accession>A0A212T1Q9</accession>
<dbReference type="RefSeq" id="WP_088812034.1">
    <property type="nucleotide sequence ID" value="NZ_FYEX01000001.1"/>
</dbReference>
<dbReference type="CDD" id="cd03116">
    <property type="entry name" value="MobB"/>
    <property type="match status" value="1"/>
</dbReference>
<dbReference type="OrthoDB" id="9804758at2"/>
<protein>
    <submittedName>
        <fullName evidence="2">Molybdopterin-guanine dinucleotide biosynthesis protein B</fullName>
    </submittedName>
</protein>
<proteinExistence type="predicted"/>
<name>A0A212T1Q9_9BURK</name>
<dbReference type="NCBIfam" id="TIGR00176">
    <property type="entry name" value="mobB"/>
    <property type="match status" value="1"/>
</dbReference>
<dbReference type="InterPro" id="IPR052539">
    <property type="entry name" value="MGD_biosynthesis_adapter"/>
</dbReference>
<reference evidence="2 3" key="1">
    <citation type="submission" date="2017-06" db="EMBL/GenBank/DDBJ databases">
        <authorList>
            <person name="Kim H.J."/>
            <person name="Triplett B.A."/>
        </authorList>
    </citation>
    <scope>NUCLEOTIDE SEQUENCE [LARGE SCALE GENOMIC DNA]</scope>
    <source>
        <strain evidence="2 3">MWH-VicM1</strain>
    </source>
</reference>
<dbReference type="EMBL" id="FYEX01000001">
    <property type="protein sequence ID" value="SNC59949.1"/>
    <property type="molecule type" value="Genomic_DNA"/>
</dbReference>
<dbReference type="Proteomes" id="UP000197215">
    <property type="component" value="Unassembled WGS sequence"/>
</dbReference>
<dbReference type="InterPro" id="IPR004435">
    <property type="entry name" value="MobB_dom"/>
</dbReference>
<dbReference type="Gene3D" id="3.40.50.300">
    <property type="entry name" value="P-loop containing nucleotide triphosphate hydrolases"/>
    <property type="match status" value="1"/>
</dbReference>
<dbReference type="GO" id="GO:0006777">
    <property type="term" value="P:Mo-molybdopterin cofactor biosynthetic process"/>
    <property type="evidence" value="ECO:0007669"/>
    <property type="project" value="InterPro"/>
</dbReference>
<dbReference type="SUPFAM" id="SSF52540">
    <property type="entry name" value="P-loop containing nucleoside triphosphate hydrolases"/>
    <property type="match status" value="1"/>
</dbReference>
<keyword evidence="3" id="KW-1185">Reference proteome</keyword>
<feature type="domain" description="Molybdopterin-guanine dinucleotide biosynthesis protein B (MobB)" evidence="1">
    <location>
        <begin position="13"/>
        <end position="147"/>
    </location>
</feature>
<gene>
    <name evidence="2" type="ORF">SAMN06295916_0175</name>
</gene>
<dbReference type="Pfam" id="PF03205">
    <property type="entry name" value="MobB"/>
    <property type="match status" value="1"/>
</dbReference>
<organism evidence="2 3">
    <name type="scientific">Polynucleobacter victoriensis</name>
    <dbReference type="NCBI Taxonomy" id="2049319"/>
    <lineage>
        <taxon>Bacteria</taxon>
        <taxon>Pseudomonadati</taxon>
        <taxon>Pseudomonadota</taxon>
        <taxon>Betaproteobacteria</taxon>
        <taxon>Burkholderiales</taxon>
        <taxon>Burkholderiaceae</taxon>
        <taxon>Polynucleobacter</taxon>
    </lineage>
</organism>